<keyword evidence="13" id="KW-1185">Reference proteome</keyword>
<keyword evidence="7 11" id="KW-0418">Kinase</keyword>
<evidence type="ECO:0000256" key="5">
    <source>
        <dbReference type="ARBA" id="ARBA00022679"/>
    </source>
</evidence>
<evidence type="ECO:0000256" key="9">
    <source>
        <dbReference type="ARBA" id="ARBA00023141"/>
    </source>
</evidence>
<dbReference type="PANTHER" id="PTHR21087">
    <property type="entry name" value="SHIKIMATE KINASE"/>
    <property type="match status" value="1"/>
</dbReference>
<comment type="pathway">
    <text evidence="1 11">Metabolic intermediate biosynthesis; chorismate biosynthesis; chorismate from D-erythrose 4-phosphate and phosphoenolpyruvate: step 5/7.</text>
</comment>
<dbReference type="RefSeq" id="WP_285932845.1">
    <property type="nucleotide sequence ID" value="NZ_JASTZU010000041.1"/>
</dbReference>
<comment type="subunit">
    <text evidence="11">Monomer.</text>
</comment>
<comment type="caution">
    <text evidence="12">The sequence shown here is derived from an EMBL/GenBank/DDBJ whole genome shotgun (WGS) entry which is preliminary data.</text>
</comment>
<feature type="binding site" evidence="11">
    <location>
        <position position="78"/>
    </location>
    <ligand>
        <name>substrate</name>
    </ligand>
</feature>
<name>A0ABT7L6V4_9BACI</name>
<dbReference type="CDD" id="cd00464">
    <property type="entry name" value="SK"/>
    <property type="match status" value="1"/>
</dbReference>
<protein>
    <recommendedName>
        <fullName evidence="3 11">Shikimate kinase</fullName>
        <shortName evidence="11">SK</shortName>
        <ecNumber evidence="3 11">2.7.1.71</ecNumber>
    </recommendedName>
</protein>
<dbReference type="InterPro" id="IPR031322">
    <property type="entry name" value="Shikimate/glucono_kinase"/>
</dbReference>
<evidence type="ECO:0000256" key="1">
    <source>
        <dbReference type="ARBA" id="ARBA00004842"/>
    </source>
</evidence>
<comment type="caution">
    <text evidence="11">Lacks conserved residue(s) required for the propagation of feature annotation.</text>
</comment>
<evidence type="ECO:0000256" key="7">
    <source>
        <dbReference type="ARBA" id="ARBA00022777"/>
    </source>
</evidence>
<dbReference type="Proteomes" id="UP001235343">
    <property type="component" value="Unassembled WGS sequence"/>
</dbReference>
<comment type="subcellular location">
    <subcellularLocation>
        <location evidence="11">Cytoplasm</location>
    </subcellularLocation>
</comment>
<feature type="binding site" evidence="11">
    <location>
        <position position="133"/>
    </location>
    <ligand>
        <name>substrate</name>
    </ligand>
</feature>
<keyword evidence="4 11" id="KW-0028">Amino-acid biosynthesis</keyword>
<keyword evidence="5 11" id="KW-0808">Transferase</keyword>
<feature type="binding site" evidence="11">
    <location>
        <position position="33"/>
    </location>
    <ligand>
        <name>substrate</name>
    </ligand>
</feature>
<reference evidence="12 13" key="1">
    <citation type="submission" date="2023-06" db="EMBL/GenBank/DDBJ databases">
        <title>Aquibacillus rhizosphaerae LR5S19.</title>
        <authorList>
            <person name="Sun J.-Q."/>
        </authorList>
    </citation>
    <scope>NUCLEOTIDE SEQUENCE [LARGE SCALE GENOMIC DNA]</scope>
    <source>
        <strain evidence="12 13">LR5S19</strain>
    </source>
</reference>
<evidence type="ECO:0000256" key="4">
    <source>
        <dbReference type="ARBA" id="ARBA00022605"/>
    </source>
</evidence>
<dbReference type="InterPro" id="IPR027417">
    <property type="entry name" value="P-loop_NTPase"/>
</dbReference>
<dbReference type="PANTHER" id="PTHR21087:SF16">
    <property type="entry name" value="SHIKIMATE KINASE 1, CHLOROPLASTIC"/>
    <property type="match status" value="1"/>
</dbReference>
<feature type="binding site" evidence="11">
    <location>
        <position position="57"/>
    </location>
    <ligand>
        <name>substrate</name>
    </ligand>
</feature>
<proteinExistence type="inferred from homology"/>
<dbReference type="EMBL" id="JASTZU010000041">
    <property type="protein sequence ID" value="MDL4841561.1"/>
    <property type="molecule type" value="Genomic_DNA"/>
</dbReference>
<dbReference type="GO" id="GO:0004765">
    <property type="term" value="F:shikimate kinase activity"/>
    <property type="evidence" value="ECO:0007669"/>
    <property type="project" value="UniProtKB-EC"/>
</dbReference>
<dbReference type="EC" id="2.7.1.71" evidence="3 11"/>
<evidence type="ECO:0000256" key="6">
    <source>
        <dbReference type="ARBA" id="ARBA00022741"/>
    </source>
</evidence>
<comment type="catalytic activity">
    <reaction evidence="10 11">
        <text>shikimate + ATP = 3-phosphoshikimate + ADP + H(+)</text>
        <dbReference type="Rhea" id="RHEA:13121"/>
        <dbReference type="ChEBI" id="CHEBI:15378"/>
        <dbReference type="ChEBI" id="CHEBI:30616"/>
        <dbReference type="ChEBI" id="CHEBI:36208"/>
        <dbReference type="ChEBI" id="CHEBI:145989"/>
        <dbReference type="ChEBI" id="CHEBI:456216"/>
        <dbReference type="EC" id="2.7.1.71"/>
    </reaction>
</comment>
<keyword evidence="8 11" id="KW-0067">ATP-binding</keyword>
<dbReference type="InterPro" id="IPR000623">
    <property type="entry name" value="Shikimate_kinase/TSH1"/>
</dbReference>
<accession>A0ABT7L6V4</accession>
<evidence type="ECO:0000256" key="2">
    <source>
        <dbReference type="ARBA" id="ARBA00006997"/>
    </source>
</evidence>
<evidence type="ECO:0000313" key="12">
    <source>
        <dbReference type="EMBL" id="MDL4841561.1"/>
    </source>
</evidence>
<evidence type="ECO:0000256" key="8">
    <source>
        <dbReference type="ARBA" id="ARBA00022840"/>
    </source>
</evidence>
<organism evidence="12 13">
    <name type="scientific">Aquibacillus rhizosphaerae</name>
    <dbReference type="NCBI Taxonomy" id="3051431"/>
    <lineage>
        <taxon>Bacteria</taxon>
        <taxon>Bacillati</taxon>
        <taxon>Bacillota</taxon>
        <taxon>Bacilli</taxon>
        <taxon>Bacillales</taxon>
        <taxon>Bacillaceae</taxon>
        <taxon>Aquibacillus</taxon>
    </lineage>
</organism>
<keyword evidence="9 11" id="KW-0057">Aromatic amino acid biosynthesis</keyword>
<gene>
    <name evidence="11" type="primary">aroK</name>
    <name evidence="12" type="ORF">QQS35_14055</name>
</gene>
<keyword evidence="11" id="KW-0963">Cytoplasm</keyword>
<dbReference type="PRINTS" id="PR01100">
    <property type="entry name" value="SHIKIMTKNASE"/>
</dbReference>
<feature type="binding site" evidence="11">
    <location>
        <position position="116"/>
    </location>
    <ligand>
        <name>ATP</name>
        <dbReference type="ChEBI" id="CHEBI:30616"/>
    </ligand>
</feature>
<dbReference type="InterPro" id="IPR023000">
    <property type="entry name" value="Shikimate_kinase_CS"/>
</dbReference>
<evidence type="ECO:0000256" key="10">
    <source>
        <dbReference type="ARBA" id="ARBA00048567"/>
    </source>
</evidence>
<evidence type="ECO:0000313" key="13">
    <source>
        <dbReference type="Proteomes" id="UP001235343"/>
    </source>
</evidence>
<comment type="similarity">
    <text evidence="2 11">Belongs to the shikimate kinase family.</text>
</comment>
<sequence length="164" mass="18996">MKSIYLIGFMGSGKTSVAKRLSEVLHVSLIDTDDLIEETYQTTIANIFAKSGEKTFRDYETDILRKTPIKDRIISTGGGIIERQENIDWLKSNGIVIYLQTSWQEIVHRLKDDSARPIWNNEQRDKKKMLEKRDIKYKETADYIIITDGKTPEMIVNELITLIK</sequence>
<dbReference type="PROSITE" id="PS01128">
    <property type="entry name" value="SHIKIMATE_KINASE"/>
    <property type="match status" value="1"/>
</dbReference>
<comment type="function">
    <text evidence="11">Catalyzes the specific phosphorylation of the 3-hydroxyl group of shikimic acid using ATP as a cosubstrate.</text>
</comment>
<dbReference type="HAMAP" id="MF_00109">
    <property type="entry name" value="Shikimate_kinase"/>
    <property type="match status" value="1"/>
</dbReference>
<feature type="binding site" evidence="11">
    <location>
        <position position="15"/>
    </location>
    <ligand>
        <name>Mg(2+)</name>
        <dbReference type="ChEBI" id="CHEBI:18420"/>
    </ligand>
</feature>
<evidence type="ECO:0000256" key="11">
    <source>
        <dbReference type="HAMAP-Rule" id="MF_00109"/>
    </source>
</evidence>
<comment type="cofactor">
    <cofactor evidence="11">
        <name>Mg(2+)</name>
        <dbReference type="ChEBI" id="CHEBI:18420"/>
    </cofactor>
    <text evidence="11">Binds 1 Mg(2+) ion per subunit.</text>
</comment>
<keyword evidence="11" id="KW-0479">Metal-binding</keyword>
<keyword evidence="11" id="KW-0460">Magnesium</keyword>
<keyword evidence="6 11" id="KW-0547">Nucleotide-binding</keyword>
<dbReference type="Gene3D" id="3.40.50.300">
    <property type="entry name" value="P-loop containing nucleotide triphosphate hydrolases"/>
    <property type="match status" value="1"/>
</dbReference>
<feature type="binding site" evidence="11">
    <location>
        <begin position="11"/>
        <end position="16"/>
    </location>
    <ligand>
        <name>ATP</name>
        <dbReference type="ChEBI" id="CHEBI:30616"/>
    </ligand>
</feature>
<dbReference type="Pfam" id="PF01202">
    <property type="entry name" value="SKI"/>
    <property type="match status" value="1"/>
</dbReference>
<evidence type="ECO:0000256" key="3">
    <source>
        <dbReference type="ARBA" id="ARBA00012154"/>
    </source>
</evidence>
<dbReference type="SUPFAM" id="SSF52540">
    <property type="entry name" value="P-loop containing nucleoside triphosphate hydrolases"/>
    <property type="match status" value="1"/>
</dbReference>